<dbReference type="KEGG" id="mehf:MmiHf6_16090"/>
<keyword evidence="1" id="KW-0489">Methyltransferase</keyword>
<dbReference type="GO" id="GO:0030488">
    <property type="term" value="P:tRNA methylation"/>
    <property type="evidence" value="ECO:0007669"/>
    <property type="project" value="TreeGrafter"/>
</dbReference>
<dbReference type="Pfam" id="PF08241">
    <property type="entry name" value="Methyltransf_11"/>
    <property type="match status" value="1"/>
</dbReference>
<dbReference type="GO" id="GO:0002098">
    <property type="term" value="P:tRNA wobble uridine modification"/>
    <property type="evidence" value="ECO:0007669"/>
    <property type="project" value="TreeGrafter"/>
</dbReference>
<evidence type="ECO:0000256" key="2">
    <source>
        <dbReference type="ARBA" id="ARBA00022679"/>
    </source>
</evidence>
<dbReference type="GO" id="GO:0005737">
    <property type="term" value="C:cytoplasm"/>
    <property type="evidence" value="ECO:0007669"/>
    <property type="project" value="TreeGrafter"/>
</dbReference>
<dbReference type="Gene3D" id="3.40.50.150">
    <property type="entry name" value="Vaccinia Virus protein VP39"/>
    <property type="match status" value="1"/>
</dbReference>
<evidence type="ECO:0000256" key="1">
    <source>
        <dbReference type="ARBA" id="ARBA00022603"/>
    </source>
</evidence>
<dbReference type="GeneID" id="85196217"/>
<dbReference type="EMBL" id="CP131059">
    <property type="protein sequence ID" value="WNY24279.1"/>
    <property type="molecule type" value="Genomic_DNA"/>
</dbReference>
<organism evidence="4 5">
    <name type="scientific">Methanimicrococcus hongohii</name>
    <dbReference type="NCBI Taxonomy" id="3028295"/>
    <lineage>
        <taxon>Archaea</taxon>
        <taxon>Methanobacteriati</taxon>
        <taxon>Methanobacteriota</taxon>
        <taxon>Stenosarchaea group</taxon>
        <taxon>Methanomicrobia</taxon>
        <taxon>Methanosarcinales</taxon>
        <taxon>Methanosarcinaceae</taxon>
        <taxon>Methanimicrococcus</taxon>
    </lineage>
</organism>
<name>A0AA96V0R5_9EURY</name>
<dbReference type="Proteomes" id="UP001302978">
    <property type="component" value="Chromosome"/>
</dbReference>
<dbReference type="SUPFAM" id="SSF53335">
    <property type="entry name" value="S-adenosyl-L-methionine-dependent methyltransferases"/>
    <property type="match status" value="1"/>
</dbReference>
<dbReference type="InterPro" id="IPR029063">
    <property type="entry name" value="SAM-dependent_MTases_sf"/>
</dbReference>
<keyword evidence="2" id="KW-0808">Transferase</keyword>
<dbReference type="GO" id="GO:0008757">
    <property type="term" value="F:S-adenosylmethionine-dependent methyltransferase activity"/>
    <property type="evidence" value="ECO:0007669"/>
    <property type="project" value="InterPro"/>
</dbReference>
<sequence length="228" mass="26457">MTVSKKDVDAWDTEYEHLKWGGLSELLWIQNRLKDGSFLLDAGSGEGRYLRDFCFKFPCIGIDISKNALMRSVESIATAAEKKSKTKSDFSFPDHIVSNTVELPFLENVFDGILCLGVMQHLVFEDRQKTAAEFHRVLKNGGLVFFEVFGEEDMRCSGEPAVLENGKTEPRTFERQNGIIYHYFEENEIKELFEENGFQTIELKSIKKEKKYDGRIYTRHHYRAIFEK</sequence>
<dbReference type="GO" id="GO:0106335">
    <property type="term" value="F:tRNA (5-carboxymethyluridine(34)-5-O)-methyltransferase activity"/>
    <property type="evidence" value="ECO:0007669"/>
    <property type="project" value="TreeGrafter"/>
</dbReference>
<protein>
    <recommendedName>
        <fullName evidence="3">Methyltransferase type 11 domain-containing protein</fullName>
    </recommendedName>
</protein>
<dbReference type="PANTHER" id="PTHR13069:SF21">
    <property type="entry name" value="ALKYLATED DNA REPAIR PROTEIN ALKB HOMOLOG 8"/>
    <property type="match status" value="1"/>
</dbReference>
<dbReference type="PANTHER" id="PTHR13069">
    <property type="entry name" value="ALKYLATED DNA REPAIR PROTEIN ALKB HOMOLOG 8"/>
    <property type="match status" value="1"/>
</dbReference>
<evidence type="ECO:0000313" key="4">
    <source>
        <dbReference type="EMBL" id="WNY24279.1"/>
    </source>
</evidence>
<evidence type="ECO:0000313" key="5">
    <source>
        <dbReference type="Proteomes" id="UP001302978"/>
    </source>
</evidence>
<keyword evidence="5" id="KW-1185">Reference proteome</keyword>
<reference evidence="4 5" key="1">
    <citation type="submission" date="2023-07" db="EMBL/GenBank/DDBJ databases">
        <title>Closed genoem sequence of Methanomicrococcus sp. Hf6.</title>
        <authorList>
            <person name="Poehlein A."/>
            <person name="Protasov E."/>
            <person name="Platt K."/>
            <person name="Reeh H."/>
            <person name="Daniel R."/>
            <person name="Brune A."/>
        </authorList>
    </citation>
    <scope>NUCLEOTIDE SEQUENCE [LARGE SCALE GENOMIC DNA]</scope>
    <source>
        <strain evidence="4 5">Hf6</strain>
    </source>
</reference>
<dbReference type="AlphaFoldDB" id="A0AA96V0R5"/>
<gene>
    <name evidence="4" type="ORF">MmiHf6_16090</name>
</gene>
<dbReference type="CDD" id="cd02440">
    <property type="entry name" value="AdoMet_MTases"/>
    <property type="match status" value="1"/>
</dbReference>
<dbReference type="InterPro" id="IPR013216">
    <property type="entry name" value="Methyltransf_11"/>
</dbReference>
<proteinExistence type="predicted"/>
<evidence type="ECO:0000259" key="3">
    <source>
        <dbReference type="Pfam" id="PF08241"/>
    </source>
</evidence>
<feature type="domain" description="Methyltransferase type 11" evidence="3">
    <location>
        <begin position="40"/>
        <end position="146"/>
    </location>
</feature>
<dbReference type="GO" id="GO:0000049">
    <property type="term" value="F:tRNA binding"/>
    <property type="evidence" value="ECO:0007669"/>
    <property type="project" value="TreeGrafter"/>
</dbReference>
<dbReference type="RefSeq" id="WP_316557459.1">
    <property type="nucleotide sequence ID" value="NZ_CP131059.1"/>
</dbReference>
<dbReference type="InterPro" id="IPR051422">
    <property type="entry name" value="AlkB_tRNA_MeTrf/Diox"/>
</dbReference>
<accession>A0AA96V0R5</accession>